<comment type="caution">
    <text evidence="8">The sequence shown here is derived from an EMBL/GenBank/DDBJ whole genome shotgun (WGS) entry which is preliminary data.</text>
</comment>
<dbReference type="CDD" id="cd00266">
    <property type="entry name" value="MADS_SRF_like"/>
    <property type="match status" value="1"/>
</dbReference>
<keyword evidence="5" id="KW-0539">Nucleus</keyword>
<dbReference type="PRINTS" id="PR00404">
    <property type="entry name" value="MADSDOMAIN"/>
</dbReference>
<dbReference type="GO" id="GO:0000981">
    <property type="term" value="F:DNA-binding transcription factor activity, RNA polymerase II-specific"/>
    <property type="evidence" value="ECO:0007669"/>
    <property type="project" value="InterPro"/>
</dbReference>
<keyword evidence="2" id="KW-0805">Transcription regulation</keyword>
<dbReference type="InterPro" id="IPR050142">
    <property type="entry name" value="MADS-box/MEF2_TF"/>
</dbReference>
<keyword evidence="3" id="KW-0238">DNA-binding</keyword>
<dbReference type="SUPFAM" id="SSF55455">
    <property type="entry name" value="SRF-like"/>
    <property type="match status" value="1"/>
</dbReference>
<organism evidence="8 9">
    <name type="scientific">Eleusine coracana subsp. coracana</name>
    <dbReference type="NCBI Taxonomy" id="191504"/>
    <lineage>
        <taxon>Eukaryota</taxon>
        <taxon>Viridiplantae</taxon>
        <taxon>Streptophyta</taxon>
        <taxon>Embryophyta</taxon>
        <taxon>Tracheophyta</taxon>
        <taxon>Spermatophyta</taxon>
        <taxon>Magnoliopsida</taxon>
        <taxon>Liliopsida</taxon>
        <taxon>Poales</taxon>
        <taxon>Poaceae</taxon>
        <taxon>PACMAD clade</taxon>
        <taxon>Chloridoideae</taxon>
        <taxon>Cynodonteae</taxon>
        <taxon>Eleusininae</taxon>
        <taxon>Eleusine</taxon>
    </lineage>
</organism>
<gene>
    <name evidence="8" type="primary">gb11889</name>
    <name evidence="8" type="ORF">PR202_gb11889</name>
</gene>
<evidence type="ECO:0000313" key="9">
    <source>
        <dbReference type="Proteomes" id="UP001054889"/>
    </source>
</evidence>
<evidence type="ECO:0000256" key="5">
    <source>
        <dbReference type="ARBA" id="ARBA00023242"/>
    </source>
</evidence>
<evidence type="ECO:0000259" key="7">
    <source>
        <dbReference type="PROSITE" id="PS50066"/>
    </source>
</evidence>
<dbReference type="GO" id="GO:0045944">
    <property type="term" value="P:positive regulation of transcription by RNA polymerase II"/>
    <property type="evidence" value="ECO:0007669"/>
    <property type="project" value="InterPro"/>
</dbReference>
<comment type="subcellular location">
    <subcellularLocation>
        <location evidence="1">Nucleus</location>
    </subcellularLocation>
</comment>
<dbReference type="InterPro" id="IPR002100">
    <property type="entry name" value="TF_MADSbox"/>
</dbReference>
<evidence type="ECO:0000313" key="8">
    <source>
        <dbReference type="EMBL" id="GJN24165.1"/>
    </source>
</evidence>
<sequence length="267" mass="29069">MARKKVTLAWIANDSTRRATFKKRRKGLMKKASELATLCDVEACVVAYGEGESQPEVWPSVAEAARVLARFKAMPELDQCKKMMDMEGFLKQRIDKLREQLHKAQRENRERETTLLLHDAILGRRPGLVGLTVEELASLGAMVDSRIESVKKALQNLQGLPPTALQLQLPQAASSMSLPPLVPYAGPVIGHSRDVQAANNPHAWMMDMPKPGGELGAMVFGSRFGGGPSTHHQGFGGGSFAGGHMTQLGNMGAGFQWPDPSQSFPPM</sequence>
<dbReference type="InterPro" id="IPR033897">
    <property type="entry name" value="SRF-like_MADS-box"/>
</dbReference>
<accession>A0AAV5EPG6</accession>
<feature type="coiled-coil region" evidence="6">
    <location>
        <begin position="87"/>
        <end position="114"/>
    </location>
</feature>
<dbReference type="Gene3D" id="3.40.1810.10">
    <property type="entry name" value="Transcription factor, MADS-box"/>
    <property type="match status" value="1"/>
</dbReference>
<evidence type="ECO:0000256" key="6">
    <source>
        <dbReference type="SAM" id="Coils"/>
    </source>
</evidence>
<keyword evidence="9" id="KW-1185">Reference proteome</keyword>
<dbReference type="Proteomes" id="UP001054889">
    <property type="component" value="Unassembled WGS sequence"/>
</dbReference>
<dbReference type="PANTHER" id="PTHR48019">
    <property type="entry name" value="SERUM RESPONSE FACTOR HOMOLOG"/>
    <property type="match status" value="1"/>
</dbReference>
<dbReference type="AlphaFoldDB" id="A0AAV5EPG6"/>
<name>A0AAV5EPG6_ELECO</name>
<protein>
    <recommendedName>
        <fullName evidence="7">MADS-box domain-containing protein</fullName>
    </recommendedName>
</protein>
<dbReference type="GO" id="GO:0000987">
    <property type="term" value="F:cis-regulatory region sequence-specific DNA binding"/>
    <property type="evidence" value="ECO:0007669"/>
    <property type="project" value="InterPro"/>
</dbReference>
<dbReference type="GO" id="GO:0046983">
    <property type="term" value="F:protein dimerization activity"/>
    <property type="evidence" value="ECO:0007669"/>
    <property type="project" value="InterPro"/>
</dbReference>
<keyword evidence="6" id="KW-0175">Coiled coil</keyword>
<dbReference type="InterPro" id="IPR036879">
    <property type="entry name" value="TF_MADSbox_sf"/>
</dbReference>
<evidence type="ECO:0000256" key="1">
    <source>
        <dbReference type="ARBA" id="ARBA00004123"/>
    </source>
</evidence>
<evidence type="ECO:0000256" key="3">
    <source>
        <dbReference type="ARBA" id="ARBA00023125"/>
    </source>
</evidence>
<keyword evidence="4" id="KW-0804">Transcription</keyword>
<evidence type="ECO:0000256" key="4">
    <source>
        <dbReference type="ARBA" id="ARBA00023163"/>
    </source>
</evidence>
<dbReference type="EMBL" id="BQKI01000076">
    <property type="protein sequence ID" value="GJN24165.1"/>
    <property type="molecule type" value="Genomic_DNA"/>
</dbReference>
<dbReference type="PROSITE" id="PS50066">
    <property type="entry name" value="MADS_BOX_2"/>
    <property type="match status" value="1"/>
</dbReference>
<reference evidence="8" key="2">
    <citation type="submission" date="2021-12" db="EMBL/GenBank/DDBJ databases">
        <title>Resequencing data analysis of finger millet.</title>
        <authorList>
            <person name="Hatakeyama M."/>
            <person name="Aluri S."/>
            <person name="Balachadran M.T."/>
            <person name="Sivarajan S.R."/>
            <person name="Poveda L."/>
            <person name="Shimizu-Inatsugi R."/>
            <person name="Schlapbach R."/>
            <person name="Sreeman S.M."/>
            <person name="Shimizu K.K."/>
        </authorList>
    </citation>
    <scope>NUCLEOTIDE SEQUENCE</scope>
</reference>
<dbReference type="GO" id="GO:0005634">
    <property type="term" value="C:nucleus"/>
    <property type="evidence" value="ECO:0007669"/>
    <property type="project" value="UniProtKB-SubCell"/>
</dbReference>
<dbReference type="FunFam" id="3.40.1810.10:FF:000024">
    <property type="entry name" value="Agamous-like MADS-box protein AGL80"/>
    <property type="match status" value="1"/>
</dbReference>
<proteinExistence type="predicted"/>
<dbReference type="SMART" id="SM00432">
    <property type="entry name" value="MADS"/>
    <property type="match status" value="1"/>
</dbReference>
<feature type="domain" description="MADS-box" evidence="7">
    <location>
        <begin position="1"/>
        <end position="50"/>
    </location>
</feature>
<evidence type="ECO:0000256" key="2">
    <source>
        <dbReference type="ARBA" id="ARBA00023015"/>
    </source>
</evidence>
<reference evidence="8" key="1">
    <citation type="journal article" date="2018" name="DNA Res.">
        <title>Multiple hybrid de novo genome assembly of finger millet, an orphan allotetraploid crop.</title>
        <authorList>
            <person name="Hatakeyama M."/>
            <person name="Aluri S."/>
            <person name="Balachadran M.T."/>
            <person name="Sivarajan S.R."/>
            <person name="Patrignani A."/>
            <person name="Gruter S."/>
            <person name="Poveda L."/>
            <person name="Shimizu-Inatsugi R."/>
            <person name="Baeten J."/>
            <person name="Francoijs K.J."/>
            <person name="Nataraja K.N."/>
            <person name="Reddy Y.A.N."/>
            <person name="Phadnis S."/>
            <person name="Ravikumar R.L."/>
            <person name="Schlapbach R."/>
            <person name="Sreeman S.M."/>
            <person name="Shimizu K.K."/>
        </authorList>
    </citation>
    <scope>NUCLEOTIDE SEQUENCE</scope>
</reference>
<dbReference type="Pfam" id="PF00319">
    <property type="entry name" value="SRF-TF"/>
    <property type="match status" value="1"/>
</dbReference>